<dbReference type="EMBL" id="AABTCC010000040">
    <property type="protein sequence ID" value="EAI8859943.1"/>
    <property type="molecule type" value="Genomic_DNA"/>
</dbReference>
<organism evidence="2 5">
    <name type="scientific">Campylobacter fetus</name>
    <dbReference type="NCBI Taxonomy" id="196"/>
    <lineage>
        <taxon>Bacteria</taxon>
        <taxon>Pseudomonadati</taxon>
        <taxon>Campylobacterota</taxon>
        <taxon>Epsilonproteobacteria</taxon>
        <taxon>Campylobacterales</taxon>
        <taxon>Campylobacteraceae</taxon>
        <taxon>Campylobacter</taxon>
    </lineage>
</organism>
<protein>
    <submittedName>
        <fullName evidence="2">Potassium transporter TrkA</fullName>
    </submittedName>
</protein>
<dbReference type="PROSITE" id="PS51202">
    <property type="entry name" value="RCK_C"/>
    <property type="match status" value="1"/>
</dbReference>
<feature type="domain" description="RCK C-terminal" evidence="1">
    <location>
        <begin position="141"/>
        <end position="221"/>
    </location>
</feature>
<evidence type="ECO:0000313" key="4">
    <source>
        <dbReference type="Proteomes" id="UP000535509"/>
    </source>
</evidence>
<dbReference type="SUPFAM" id="SSF116726">
    <property type="entry name" value="TrkA C-terminal domain-like"/>
    <property type="match status" value="1"/>
</dbReference>
<comment type="caution">
    <text evidence="2">The sequence shown here is derived from an EMBL/GenBank/DDBJ whole genome shotgun (WGS) entry which is preliminary data.</text>
</comment>
<dbReference type="InterPro" id="IPR006037">
    <property type="entry name" value="RCK_C"/>
</dbReference>
<dbReference type="GO" id="GO:0008324">
    <property type="term" value="F:monoatomic cation transmembrane transporter activity"/>
    <property type="evidence" value="ECO:0007669"/>
    <property type="project" value="InterPro"/>
</dbReference>
<dbReference type="Gene3D" id="3.30.70.1450">
    <property type="entry name" value="Regulator of K+ conductance, C-terminal domain"/>
    <property type="match status" value="1"/>
</dbReference>
<reference evidence="2 5" key="1">
    <citation type="submission" date="2018-05" db="EMBL/GenBank/DDBJ databases">
        <authorList>
            <consortium name="PulseNet: The National Subtyping Network for Foodborne Disease Surveillance"/>
            <person name="Tarr C.L."/>
            <person name="Trees E."/>
            <person name="Katz L.S."/>
            <person name="Carleton-Romer H.A."/>
            <person name="Stroika S."/>
            <person name="Kucerova Z."/>
            <person name="Roache K.F."/>
            <person name="Sabol A.L."/>
            <person name="Besser J."/>
            <person name="Gerner-Smidt P."/>
        </authorList>
    </citation>
    <scope>NUCLEOTIDE SEQUENCE [LARGE SCALE GENOMIC DNA]</scope>
    <source>
        <strain evidence="2 5">2016D-0221</strain>
        <strain evidence="3 4">PNUSAC001503</strain>
    </source>
</reference>
<dbReference type="Proteomes" id="UP000535509">
    <property type="component" value="Unassembled WGS sequence"/>
</dbReference>
<dbReference type="OMA" id="IYLYIDM"/>
<evidence type="ECO:0000313" key="5">
    <source>
        <dbReference type="Proteomes" id="UP000557842"/>
    </source>
</evidence>
<gene>
    <name evidence="2" type="ORF">BVH53_00865</name>
    <name evidence="3" type="ORF">CX802_08920</name>
</gene>
<accession>A0A5L8V8B4</accession>
<dbReference type="AlphaFoldDB" id="A0A5L8V8B4"/>
<name>A0A5L8V8B4_CAMFE</name>
<evidence type="ECO:0000313" key="3">
    <source>
        <dbReference type="EMBL" id="EAI8859943.1"/>
    </source>
</evidence>
<dbReference type="InterPro" id="IPR036721">
    <property type="entry name" value="RCK_C_sf"/>
</dbReference>
<dbReference type="GO" id="GO:0006813">
    <property type="term" value="P:potassium ion transport"/>
    <property type="evidence" value="ECO:0007669"/>
    <property type="project" value="InterPro"/>
</dbReference>
<dbReference type="RefSeq" id="WP_011732027.1">
    <property type="nucleotide sequence ID" value="NZ_AABUZP020000005.1"/>
</dbReference>
<evidence type="ECO:0000259" key="1">
    <source>
        <dbReference type="PROSITE" id="PS51202"/>
    </source>
</evidence>
<dbReference type="Pfam" id="PF02080">
    <property type="entry name" value="TrkA_C"/>
    <property type="match status" value="1"/>
</dbReference>
<dbReference type="EMBL" id="AABQDW010000001">
    <property type="protein sequence ID" value="EAI5407263.1"/>
    <property type="molecule type" value="Genomic_DNA"/>
</dbReference>
<sequence>MKNILIIADGILAKHFLERLFNTKFNSLHNYTIITYNEETLPKTDVNFENFNFYSFDPTSFSKLKLHMKDSYEKAMVIMQSEFDSKSVYENLKKINSKIEIDIMDLWGFDEEFKSDHRLKLIDARKILSSRFMDFLPDVPVIADNIGLGIGEIMEVKVPIGSSYVYRHVGNIRKKKWKIAMIYRHQNYIIAAPDTIILPNDVLLIVGEPRVLQSVFRAVKKEPGQFPNPFGNNIYLILDMKNMSDDEMDSLIKDSLLIHSKLNSKKLFIKVINPTLSNMFNKIKNLATNSVYVIIDYFSFGINITKSNMGEFDIGLIITDTKTFKRKKELFYSVKLPLLKIGNAGFCTIKNGVIVGNEEDAERQSSVIMDCCKQLDFNIDFYHFNSKFSGDDSGLIEHFESLSKLFNKNVNIIKDIGNPLLKLRKRSDVLQFLSFSQKILDDGFLSIFSKDTDRLHYILDKNYQMFIPQNDKIRE</sequence>
<dbReference type="Proteomes" id="UP000557842">
    <property type="component" value="Unassembled WGS sequence"/>
</dbReference>
<keyword evidence="4" id="KW-1185">Reference proteome</keyword>
<proteinExistence type="predicted"/>
<dbReference type="GeneID" id="61064809"/>
<evidence type="ECO:0000313" key="2">
    <source>
        <dbReference type="EMBL" id="EAI5407263.1"/>
    </source>
</evidence>